<dbReference type="GO" id="GO:0016787">
    <property type="term" value="F:hydrolase activity"/>
    <property type="evidence" value="ECO:0007669"/>
    <property type="project" value="UniProtKB-KW"/>
</dbReference>
<evidence type="ECO:0000256" key="1">
    <source>
        <dbReference type="ARBA" id="ARBA00022649"/>
    </source>
</evidence>
<dbReference type="Pfam" id="PF01934">
    <property type="entry name" value="HepT-like"/>
    <property type="match status" value="1"/>
</dbReference>
<accession>A0A4R2ND83</accession>
<dbReference type="GO" id="GO:0110001">
    <property type="term" value="C:toxin-antitoxin complex"/>
    <property type="evidence" value="ECO:0007669"/>
    <property type="project" value="InterPro"/>
</dbReference>
<keyword evidence="1" id="KW-1277">Toxin-antitoxin system</keyword>
<evidence type="ECO:0000313" key="5">
    <source>
        <dbReference type="EMBL" id="TCP19137.1"/>
    </source>
</evidence>
<dbReference type="InterPro" id="IPR052379">
    <property type="entry name" value="Type_VII_TA_RNase"/>
</dbReference>
<comment type="caution">
    <text evidence="5">The sequence shown here is derived from an EMBL/GenBank/DDBJ whole genome shotgun (WGS) entry which is preliminary data.</text>
</comment>
<dbReference type="Proteomes" id="UP000295416">
    <property type="component" value="Unassembled WGS sequence"/>
</dbReference>
<dbReference type="PANTHER" id="PTHR33397">
    <property type="entry name" value="UPF0331 PROTEIN YUTE"/>
    <property type="match status" value="1"/>
</dbReference>
<reference evidence="5 6" key="1">
    <citation type="submission" date="2019-03" db="EMBL/GenBank/DDBJ databases">
        <title>Genomic Encyclopedia of Type Strains, Phase IV (KMG-IV): sequencing the most valuable type-strain genomes for metagenomic binning, comparative biology and taxonomic classification.</title>
        <authorList>
            <person name="Goeker M."/>
        </authorList>
    </citation>
    <scope>NUCLEOTIDE SEQUENCE [LARGE SCALE GENOMIC DNA]</scope>
    <source>
        <strain evidence="5 6">DSM 19377</strain>
    </source>
</reference>
<dbReference type="NCBIfam" id="NF047751">
    <property type="entry name" value="HepT_toxin"/>
    <property type="match status" value="1"/>
</dbReference>
<sequence length="149" mass="17345">MYFIDREKIERMLAYMTETLGLLKETHTWTTPLEKLALERVAQNVIEAVIDVGNQMIDGFIMRDPGSYEDIIDILVDEQVVPREHEDGLKQVIRLRKSLVQDYVTLNHEAVYQVVKENIDKLVSFPKHVNDYLEKELGPVSAFMPKKQQ</sequence>
<keyword evidence="6" id="KW-1185">Reference proteome</keyword>
<evidence type="ECO:0000313" key="6">
    <source>
        <dbReference type="Proteomes" id="UP000295416"/>
    </source>
</evidence>
<dbReference type="OrthoDB" id="2375467at2"/>
<comment type="similarity">
    <text evidence="4">Belongs to the HepT RNase toxin family.</text>
</comment>
<dbReference type="GO" id="GO:0004540">
    <property type="term" value="F:RNA nuclease activity"/>
    <property type="evidence" value="ECO:0007669"/>
    <property type="project" value="InterPro"/>
</dbReference>
<dbReference type="InterPro" id="IPR008201">
    <property type="entry name" value="HepT-like"/>
</dbReference>
<keyword evidence="2" id="KW-0540">Nuclease</keyword>
<dbReference type="PANTHER" id="PTHR33397:SF5">
    <property type="entry name" value="RNASE YUTE-RELATED"/>
    <property type="match status" value="1"/>
</dbReference>
<proteinExistence type="inferred from homology"/>
<name>A0A4R2ND83_9BACL</name>
<evidence type="ECO:0000256" key="3">
    <source>
        <dbReference type="ARBA" id="ARBA00022801"/>
    </source>
</evidence>
<evidence type="ECO:0000256" key="2">
    <source>
        <dbReference type="ARBA" id="ARBA00022722"/>
    </source>
</evidence>
<evidence type="ECO:0000256" key="4">
    <source>
        <dbReference type="ARBA" id="ARBA00024207"/>
    </source>
</evidence>
<dbReference type="InterPro" id="IPR037038">
    <property type="entry name" value="HepT-like_sf"/>
</dbReference>
<dbReference type="AlphaFoldDB" id="A0A4R2ND83"/>
<dbReference type="EMBL" id="SLXK01000067">
    <property type="protein sequence ID" value="TCP19137.1"/>
    <property type="molecule type" value="Genomic_DNA"/>
</dbReference>
<protein>
    <submittedName>
        <fullName evidence="5">Uncharacterized protein YutE (UPF0331/DUF86 family)</fullName>
    </submittedName>
</protein>
<organism evidence="5 6">
    <name type="scientific">Scopulibacillus darangshiensis</name>
    <dbReference type="NCBI Taxonomy" id="442528"/>
    <lineage>
        <taxon>Bacteria</taxon>
        <taxon>Bacillati</taxon>
        <taxon>Bacillota</taxon>
        <taxon>Bacilli</taxon>
        <taxon>Bacillales</taxon>
        <taxon>Sporolactobacillaceae</taxon>
        <taxon>Scopulibacillus</taxon>
    </lineage>
</organism>
<dbReference type="RefSeq" id="WP_132748524.1">
    <property type="nucleotide sequence ID" value="NZ_SLXK01000067.1"/>
</dbReference>
<dbReference type="Gene3D" id="1.20.120.580">
    <property type="entry name" value="bsu32300-like"/>
    <property type="match status" value="1"/>
</dbReference>
<keyword evidence="3" id="KW-0378">Hydrolase</keyword>
<gene>
    <name evidence="5" type="ORF">EV207_16715</name>
</gene>